<dbReference type="GO" id="GO:0015627">
    <property type="term" value="C:type II protein secretion system complex"/>
    <property type="evidence" value="ECO:0007669"/>
    <property type="project" value="InterPro"/>
</dbReference>
<accession>A0A1F5ZHS6</accession>
<dbReference type="GO" id="GO:0015628">
    <property type="term" value="P:protein secretion by the type II secretion system"/>
    <property type="evidence" value="ECO:0007669"/>
    <property type="project" value="InterPro"/>
</dbReference>
<keyword evidence="2" id="KW-0472">Membrane</keyword>
<dbReference type="EMBL" id="MFIZ01000009">
    <property type="protein sequence ID" value="OGG11931.1"/>
    <property type="molecule type" value="Genomic_DNA"/>
</dbReference>
<evidence type="ECO:0000256" key="2">
    <source>
        <dbReference type="SAM" id="Phobius"/>
    </source>
</evidence>
<evidence type="ECO:0000313" key="3">
    <source>
        <dbReference type="EMBL" id="OGG11931.1"/>
    </source>
</evidence>
<gene>
    <name evidence="3" type="ORF">A2Z00_03870</name>
</gene>
<keyword evidence="1" id="KW-0488">Methylation</keyword>
<dbReference type="InterPro" id="IPR012902">
    <property type="entry name" value="N_methyl_site"/>
</dbReference>
<dbReference type="Pfam" id="PF07963">
    <property type="entry name" value="N_methyl"/>
    <property type="match status" value="1"/>
</dbReference>
<proteinExistence type="predicted"/>
<protein>
    <recommendedName>
        <fullName evidence="5">Type II secretion system protein GspG C-terminal domain-containing protein</fullName>
    </recommendedName>
</protein>
<dbReference type="InterPro" id="IPR045584">
    <property type="entry name" value="Pilin-like"/>
</dbReference>
<keyword evidence="2" id="KW-0812">Transmembrane</keyword>
<evidence type="ECO:0000256" key="1">
    <source>
        <dbReference type="ARBA" id="ARBA00022481"/>
    </source>
</evidence>
<feature type="transmembrane region" description="Helical" evidence="2">
    <location>
        <begin position="33"/>
        <end position="55"/>
    </location>
</feature>
<dbReference type="Gene3D" id="3.30.700.10">
    <property type="entry name" value="Glycoprotein, Type 4 Pilin"/>
    <property type="match status" value="1"/>
</dbReference>
<dbReference type="PRINTS" id="PR00813">
    <property type="entry name" value="BCTERIALGSPG"/>
</dbReference>
<keyword evidence="2" id="KW-1133">Transmembrane helix</keyword>
<evidence type="ECO:0000313" key="4">
    <source>
        <dbReference type="Proteomes" id="UP000177268"/>
    </source>
</evidence>
<dbReference type="SUPFAM" id="SSF54523">
    <property type="entry name" value="Pili subunits"/>
    <property type="match status" value="1"/>
</dbReference>
<dbReference type="STRING" id="1798370.A2Z00_03870"/>
<organism evidence="3 4">
    <name type="scientific">Candidatus Gottesmanbacteria bacterium RBG_13_45_10</name>
    <dbReference type="NCBI Taxonomy" id="1798370"/>
    <lineage>
        <taxon>Bacteria</taxon>
        <taxon>Candidatus Gottesmaniibacteriota</taxon>
    </lineage>
</organism>
<name>A0A1F5ZHS6_9BACT</name>
<comment type="caution">
    <text evidence="3">The sequence shown here is derived from an EMBL/GenBank/DDBJ whole genome shotgun (WGS) entry which is preliminary data.</text>
</comment>
<dbReference type="Proteomes" id="UP000177268">
    <property type="component" value="Unassembled WGS sequence"/>
</dbReference>
<dbReference type="NCBIfam" id="TIGR02532">
    <property type="entry name" value="IV_pilin_GFxxxE"/>
    <property type="match status" value="1"/>
</dbReference>
<evidence type="ECO:0008006" key="5">
    <source>
        <dbReference type="Google" id="ProtNLM"/>
    </source>
</evidence>
<reference evidence="3 4" key="1">
    <citation type="journal article" date="2016" name="Nat. Commun.">
        <title>Thousands of microbial genomes shed light on interconnected biogeochemical processes in an aquifer system.</title>
        <authorList>
            <person name="Anantharaman K."/>
            <person name="Brown C.T."/>
            <person name="Hug L.A."/>
            <person name="Sharon I."/>
            <person name="Castelle C.J."/>
            <person name="Probst A.J."/>
            <person name="Thomas B.C."/>
            <person name="Singh A."/>
            <person name="Wilkins M.J."/>
            <person name="Karaoz U."/>
            <person name="Brodie E.L."/>
            <person name="Williams K.H."/>
            <person name="Hubbard S.S."/>
            <person name="Banfield J.F."/>
        </authorList>
    </citation>
    <scope>NUCLEOTIDE SEQUENCE [LARGE SCALE GENOMIC DNA]</scope>
</reference>
<dbReference type="AlphaFoldDB" id="A0A1F5ZHS6"/>
<sequence length="231" mass="25432">MIWFPFCIAFFPGSCHTRYIVTIQRFFSYRDRGFTLMELLIVISILILILMMVFVNLQTQIARAHDSKRKTDLNLIQKALEDYYDDTLCYPANGIFSACGGTQFQPYMRTIPCDPVSKTSYLYGTDVANSCAGYHLCAKLEDLHDPDITRLGCDPVQGCGWGAGYNYCISMGGIIPGSPTPPPGQFACSPSGACNLYVNLQANGCPAGYGDATCHYNGVDLCADPANRCQF</sequence>
<dbReference type="InterPro" id="IPR000983">
    <property type="entry name" value="Bac_GSPG_pilin"/>
</dbReference>